<gene>
    <name evidence="1" type="ORF">THF1A12_100008</name>
</gene>
<accession>A0AAU9QG48</accession>
<dbReference type="EMBL" id="CAKMUD010000002">
    <property type="protein sequence ID" value="CAH1568303.1"/>
    <property type="molecule type" value="Genomic_DNA"/>
</dbReference>
<evidence type="ECO:0000313" key="2">
    <source>
        <dbReference type="Proteomes" id="UP001295462"/>
    </source>
</evidence>
<comment type="caution">
    <text evidence="1">The sequence shown here is derived from an EMBL/GenBank/DDBJ whole genome shotgun (WGS) entry which is preliminary data.</text>
</comment>
<sequence length="42" mass="4766">MHEATFTILDCEINIIQKAKQTLTLSMQSGGWLGSKDWRNSL</sequence>
<evidence type="ECO:0000313" key="1">
    <source>
        <dbReference type="EMBL" id="CAH1568303.1"/>
    </source>
</evidence>
<protein>
    <submittedName>
        <fullName evidence="1">Uncharacterized protein</fullName>
    </submittedName>
</protein>
<dbReference type="Proteomes" id="UP001295462">
    <property type="component" value="Unassembled WGS sequence"/>
</dbReference>
<organism evidence="1 2">
    <name type="scientific">Vibrio jasicida</name>
    <dbReference type="NCBI Taxonomy" id="766224"/>
    <lineage>
        <taxon>Bacteria</taxon>
        <taxon>Pseudomonadati</taxon>
        <taxon>Pseudomonadota</taxon>
        <taxon>Gammaproteobacteria</taxon>
        <taxon>Vibrionales</taxon>
        <taxon>Vibrionaceae</taxon>
        <taxon>Vibrio</taxon>
    </lineage>
</organism>
<name>A0AAU9QG48_9VIBR</name>
<reference evidence="1" key="1">
    <citation type="submission" date="2022-01" db="EMBL/GenBank/DDBJ databases">
        <authorList>
            <person name="Lagorce A."/>
        </authorList>
    </citation>
    <scope>NUCLEOTIDE SEQUENCE</scope>
    <source>
        <strain evidence="1">Th15_F1_A12</strain>
    </source>
</reference>
<proteinExistence type="predicted"/>
<dbReference type="AlphaFoldDB" id="A0AAU9QG48"/>